<sequence length="82" mass="9734">MNLGKALNRLESLLDAKKSKQRTQCDEMQEVLKKLKKREKTLQDELAKEKGEKQKKRLEKDLRVLQSHWKKADKLCRSLKQS</sequence>
<reference evidence="2" key="1">
    <citation type="submission" date="2015-04" db="EMBL/GenBank/DDBJ databases">
        <authorList>
            <person name="Syromyatnikov M.Y."/>
            <person name="Popov V.N."/>
        </authorList>
    </citation>
    <scope>NUCLEOTIDE SEQUENCE</scope>
    <source>
        <strain evidence="2">MO-1</strain>
    </source>
</reference>
<dbReference type="EMBL" id="LO017727">
    <property type="protein sequence ID" value="CRH06931.1"/>
    <property type="molecule type" value="Genomic_DNA"/>
</dbReference>
<evidence type="ECO:0000256" key="1">
    <source>
        <dbReference type="SAM" id="Coils"/>
    </source>
</evidence>
<name>A0A1S7LM78_MAGMO</name>
<accession>A0A1S7LM78</accession>
<proteinExistence type="predicted"/>
<evidence type="ECO:0000313" key="2">
    <source>
        <dbReference type="EMBL" id="CRH06931.1"/>
    </source>
</evidence>
<gene>
    <name evidence="2" type="ORF">MAGMO_2783</name>
</gene>
<organism evidence="2">
    <name type="scientific">Magnetococcus massalia (strain MO-1)</name>
    <dbReference type="NCBI Taxonomy" id="451514"/>
    <lineage>
        <taxon>Bacteria</taxon>
        <taxon>Pseudomonadati</taxon>
        <taxon>Pseudomonadota</taxon>
        <taxon>Magnetococcia</taxon>
        <taxon>Magnetococcales</taxon>
        <taxon>Magnetococcaceae</taxon>
        <taxon>Magnetococcus</taxon>
    </lineage>
</organism>
<keyword evidence="1" id="KW-0175">Coiled coil</keyword>
<feature type="coiled-coil region" evidence="1">
    <location>
        <begin position="18"/>
        <end position="68"/>
    </location>
</feature>
<dbReference type="AlphaFoldDB" id="A0A1S7LM78"/>
<protein>
    <submittedName>
        <fullName evidence="2">Uncharacterized protein</fullName>
    </submittedName>
</protein>